<proteinExistence type="predicted"/>
<accession>A0A6I4IHC3</accession>
<sequence>MTCKILITLALALFVFSGINTAFAQSKDFKHAKLALNADTCFKQALDYLENHDYFIEDVDKSSGFIRAKSYTKDKKILSSKVGERRTVTMRFSTIAGGTLLSLNMYSEALRWSGSIHNNVLSYEDDGIVEQPTIYKVFIEDFSSAIRRSTNN</sequence>
<feature type="signal peptide" evidence="1">
    <location>
        <begin position="1"/>
        <end position="24"/>
    </location>
</feature>
<evidence type="ECO:0000256" key="1">
    <source>
        <dbReference type="SAM" id="SignalP"/>
    </source>
</evidence>
<gene>
    <name evidence="2" type="ORF">GO816_17945</name>
</gene>
<comment type="caution">
    <text evidence="2">The sequence shown here is derived from an EMBL/GenBank/DDBJ whole genome shotgun (WGS) entry which is preliminary data.</text>
</comment>
<feature type="chain" id="PRO_5026307747" description="DUF4468 domain-containing protein" evidence="1">
    <location>
        <begin position="25"/>
        <end position="152"/>
    </location>
</feature>
<keyword evidence="3" id="KW-1185">Reference proteome</keyword>
<evidence type="ECO:0000313" key="2">
    <source>
        <dbReference type="EMBL" id="MVN93018.1"/>
    </source>
</evidence>
<dbReference type="EMBL" id="WQLA01000008">
    <property type="protein sequence ID" value="MVN93018.1"/>
    <property type="molecule type" value="Genomic_DNA"/>
</dbReference>
<dbReference type="OrthoDB" id="9775889at2"/>
<evidence type="ECO:0000313" key="3">
    <source>
        <dbReference type="Proteomes" id="UP000434850"/>
    </source>
</evidence>
<organism evidence="2 3">
    <name type="scientific">Mucilaginibacter aquatilis</name>
    <dbReference type="NCBI Taxonomy" id="1517760"/>
    <lineage>
        <taxon>Bacteria</taxon>
        <taxon>Pseudomonadati</taxon>
        <taxon>Bacteroidota</taxon>
        <taxon>Sphingobacteriia</taxon>
        <taxon>Sphingobacteriales</taxon>
        <taxon>Sphingobacteriaceae</taxon>
        <taxon>Mucilaginibacter</taxon>
    </lineage>
</organism>
<dbReference type="RefSeq" id="WP_157543337.1">
    <property type="nucleotide sequence ID" value="NZ_WQLA01000008.1"/>
</dbReference>
<reference evidence="2 3" key="1">
    <citation type="submission" date="2019-12" db="EMBL/GenBank/DDBJ databases">
        <title>Mucilaginibacter sp. HME9299 genome sequencing and assembly.</title>
        <authorList>
            <person name="Kang H."/>
            <person name="Kim H."/>
            <person name="Joh K."/>
        </authorList>
    </citation>
    <scope>NUCLEOTIDE SEQUENCE [LARGE SCALE GENOMIC DNA]</scope>
    <source>
        <strain evidence="2 3">HME9299</strain>
    </source>
</reference>
<keyword evidence="1" id="KW-0732">Signal</keyword>
<name>A0A6I4IHC3_9SPHI</name>
<dbReference type="Proteomes" id="UP000434850">
    <property type="component" value="Unassembled WGS sequence"/>
</dbReference>
<dbReference type="AlphaFoldDB" id="A0A6I4IHC3"/>
<protein>
    <recommendedName>
        <fullName evidence="4">DUF4468 domain-containing protein</fullName>
    </recommendedName>
</protein>
<evidence type="ECO:0008006" key="4">
    <source>
        <dbReference type="Google" id="ProtNLM"/>
    </source>
</evidence>